<feature type="compositionally biased region" description="Basic residues" evidence="1">
    <location>
        <begin position="77"/>
        <end position="87"/>
    </location>
</feature>
<comment type="caution">
    <text evidence="2">The sequence shown here is derived from an EMBL/GenBank/DDBJ whole genome shotgun (WGS) entry which is preliminary data.</text>
</comment>
<gene>
    <name evidence="2" type="ORF">EYF80_052867</name>
</gene>
<dbReference type="EMBL" id="SRLO01001549">
    <property type="protein sequence ID" value="TNN36963.1"/>
    <property type="molecule type" value="Genomic_DNA"/>
</dbReference>
<evidence type="ECO:0000313" key="3">
    <source>
        <dbReference type="Proteomes" id="UP000314294"/>
    </source>
</evidence>
<reference evidence="2 3" key="1">
    <citation type="submission" date="2019-03" db="EMBL/GenBank/DDBJ databases">
        <title>First draft genome of Liparis tanakae, snailfish: a comprehensive survey of snailfish specific genes.</title>
        <authorList>
            <person name="Kim W."/>
            <person name="Song I."/>
            <person name="Jeong J.-H."/>
            <person name="Kim D."/>
            <person name="Kim S."/>
            <person name="Ryu S."/>
            <person name="Song J.Y."/>
            <person name="Lee S.K."/>
        </authorList>
    </citation>
    <scope>NUCLEOTIDE SEQUENCE [LARGE SCALE GENOMIC DNA]</scope>
    <source>
        <tissue evidence="2">Muscle</tissue>
    </source>
</reference>
<accession>A0A4Z2F7W4</accession>
<evidence type="ECO:0000256" key="1">
    <source>
        <dbReference type="SAM" id="MobiDB-lite"/>
    </source>
</evidence>
<name>A0A4Z2F7W4_9TELE</name>
<dbReference type="AlphaFoldDB" id="A0A4Z2F7W4"/>
<sequence>MLLWRTPAGSERDTLPLIEEASRDQLGADVPEEPYMSREPDVKYLKGALQGKSVSPRALAPHQQHPETHQQHQSRALVRRRARRHPGSHVAPSCPPCWSRAGDLDPVGRICRDRGRVVVIRVPWRSLQVNRDTPTRSQVSDEELTSPTRRILPMSILQVEW</sequence>
<proteinExistence type="predicted"/>
<organism evidence="2 3">
    <name type="scientific">Liparis tanakae</name>
    <name type="common">Tanaka's snailfish</name>
    <dbReference type="NCBI Taxonomy" id="230148"/>
    <lineage>
        <taxon>Eukaryota</taxon>
        <taxon>Metazoa</taxon>
        <taxon>Chordata</taxon>
        <taxon>Craniata</taxon>
        <taxon>Vertebrata</taxon>
        <taxon>Euteleostomi</taxon>
        <taxon>Actinopterygii</taxon>
        <taxon>Neopterygii</taxon>
        <taxon>Teleostei</taxon>
        <taxon>Neoteleostei</taxon>
        <taxon>Acanthomorphata</taxon>
        <taxon>Eupercaria</taxon>
        <taxon>Perciformes</taxon>
        <taxon>Cottioidei</taxon>
        <taxon>Cottales</taxon>
        <taxon>Liparidae</taxon>
        <taxon>Liparis</taxon>
    </lineage>
</organism>
<protein>
    <submittedName>
        <fullName evidence="2">Uncharacterized protein</fullName>
    </submittedName>
</protein>
<evidence type="ECO:0000313" key="2">
    <source>
        <dbReference type="EMBL" id="TNN36963.1"/>
    </source>
</evidence>
<feature type="region of interest" description="Disordered" evidence="1">
    <location>
        <begin position="50"/>
        <end position="93"/>
    </location>
</feature>
<keyword evidence="3" id="KW-1185">Reference proteome</keyword>
<dbReference type="Proteomes" id="UP000314294">
    <property type="component" value="Unassembled WGS sequence"/>
</dbReference>